<gene>
    <name evidence="3" type="ORF">R3P38DRAFT_920156</name>
</gene>
<comment type="caution">
    <text evidence="3">The sequence shown here is derived from an EMBL/GenBank/DDBJ whole genome shotgun (WGS) entry which is preliminary data.</text>
</comment>
<dbReference type="EMBL" id="JAWWNJ010000028">
    <property type="protein sequence ID" value="KAK7028325.1"/>
    <property type="molecule type" value="Genomic_DNA"/>
</dbReference>
<accession>A0AAW0BNS0</accession>
<reference evidence="3 4" key="1">
    <citation type="journal article" date="2024" name="J Genomics">
        <title>Draft genome sequencing and assembly of Favolaschia claudopus CIRM-BRFM 2984 isolated from oak limbs.</title>
        <authorList>
            <person name="Navarro D."/>
            <person name="Drula E."/>
            <person name="Chaduli D."/>
            <person name="Cazenave R."/>
            <person name="Ahrendt S."/>
            <person name="Wang J."/>
            <person name="Lipzen A."/>
            <person name="Daum C."/>
            <person name="Barry K."/>
            <person name="Grigoriev I.V."/>
            <person name="Favel A."/>
            <person name="Rosso M.N."/>
            <person name="Martin F."/>
        </authorList>
    </citation>
    <scope>NUCLEOTIDE SEQUENCE [LARGE SCALE GENOMIC DNA]</scope>
    <source>
        <strain evidence="3 4">CIRM-BRFM 2984</strain>
    </source>
</reference>
<proteinExistence type="predicted"/>
<evidence type="ECO:0000313" key="4">
    <source>
        <dbReference type="Proteomes" id="UP001362999"/>
    </source>
</evidence>
<name>A0AAW0BNS0_9AGAR</name>
<protein>
    <recommendedName>
        <fullName evidence="5">Fungal N-terminal domain-containing protein</fullName>
    </recommendedName>
</protein>
<evidence type="ECO:0000256" key="1">
    <source>
        <dbReference type="SAM" id="Coils"/>
    </source>
</evidence>
<organism evidence="3 4">
    <name type="scientific">Favolaschia claudopus</name>
    <dbReference type="NCBI Taxonomy" id="2862362"/>
    <lineage>
        <taxon>Eukaryota</taxon>
        <taxon>Fungi</taxon>
        <taxon>Dikarya</taxon>
        <taxon>Basidiomycota</taxon>
        <taxon>Agaricomycotina</taxon>
        <taxon>Agaricomycetes</taxon>
        <taxon>Agaricomycetidae</taxon>
        <taxon>Agaricales</taxon>
        <taxon>Marasmiineae</taxon>
        <taxon>Mycenaceae</taxon>
        <taxon>Favolaschia</taxon>
    </lineage>
</organism>
<keyword evidence="1" id="KW-0175">Coiled coil</keyword>
<feature type="coiled-coil region" evidence="1">
    <location>
        <begin position="107"/>
        <end position="141"/>
    </location>
</feature>
<dbReference type="Proteomes" id="UP001362999">
    <property type="component" value="Unassembled WGS sequence"/>
</dbReference>
<evidence type="ECO:0000313" key="3">
    <source>
        <dbReference type="EMBL" id="KAK7028325.1"/>
    </source>
</evidence>
<evidence type="ECO:0008006" key="5">
    <source>
        <dbReference type="Google" id="ProtNLM"/>
    </source>
</evidence>
<evidence type="ECO:0000256" key="2">
    <source>
        <dbReference type="SAM" id="MobiDB-lite"/>
    </source>
</evidence>
<dbReference type="AlphaFoldDB" id="A0AAW0BNS0"/>
<sequence length="303" mass="34242">MVKAIMKWLRKRPRDPWIPSTSAHSNTKGSQRFRRRSAALAQTRVIPGPEPEPASAMKSTTVRKSENNSDKLEILSSVTKVLNAICDAPVLNVVKPLVAIADFACQKAQAVNSYREAIDALEDLANEVGELIAQIACQQRLLNSIGVRTQINGIICILEQARVQLEGDRLYSDPRRRWKLWFITTSRRERTVILSNRLRDARLNLIAASVLGLVETLSNEGVKTSQKADTTEQEEIANRITLNGISTYQQIADSDRKLRISIIIFVYFHYSVEDIADKTDFGEFACPRITMFWKLEILQCIQD</sequence>
<feature type="region of interest" description="Disordered" evidence="2">
    <location>
        <begin position="39"/>
        <end position="65"/>
    </location>
</feature>
<keyword evidence="4" id="KW-1185">Reference proteome</keyword>